<evidence type="ECO:0000313" key="2">
    <source>
        <dbReference type="Proteomes" id="UP001197609"/>
    </source>
</evidence>
<organism evidence="1 2">
    <name type="scientific">Candidatus Methylomirabilis tolerans</name>
    <dbReference type="NCBI Taxonomy" id="3123416"/>
    <lineage>
        <taxon>Bacteria</taxon>
        <taxon>Candidatus Methylomirabilota</taxon>
        <taxon>Candidatus Methylomirabilia</taxon>
        <taxon>Candidatus Methylomirabilales</taxon>
        <taxon>Candidatus Methylomirabilaceae</taxon>
        <taxon>Candidatus Methylomirabilis</taxon>
    </lineage>
</organism>
<dbReference type="Gene3D" id="3.90.25.10">
    <property type="entry name" value="UDP-galactose 4-epimerase, domain 1"/>
    <property type="match status" value="1"/>
</dbReference>
<protein>
    <recommendedName>
        <fullName evidence="3">GDP-L-fucose synthase</fullName>
    </recommendedName>
</protein>
<dbReference type="InterPro" id="IPR036291">
    <property type="entry name" value="NAD(P)-bd_dom_sf"/>
</dbReference>
<proteinExistence type="predicted"/>
<comment type="caution">
    <text evidence="1">The sequence shown here is derived from an EMBL/GenBank/DDBJ whole genome shotgun (WGS) entry which is preliminary data.</text>
</comment>
<dbReference type="AlphaFoldDB" id="A0AAJ1ESV4"/>
<dbReference type="PANTHER" id="PTHR43238:SF1">
    <property type="entry name" value="GDP-L-FUCOSE SYNTHASE"/>
    <property type="match status" value="1"/>
</dbReference>
<dbReference type="GO" id="GO:0050577">
    <property type="term" value="F:GDP-L-fucose synthase activity"/>
    <property type="evidence" value="ECO:0007669"/>
    <property type="project" value="TreeGrafter"/>
</dbReference>
<dbReference type="PANTHER" id="PTHR43238">
    <property type="entry name" value="GDP-L-FUCOSE SYNTHASE"/>
    <property type="match status" value="1"/>
</dbReference>
<dbReference type="EMBL" id="JAIOIU010000065">
    <property type="protein sequence ID" value="MBZ0159614.1"/>
    <property type="molecule type" value="Genomic_DNA"/>
</dbReference>
<sequence length="65" mass="7466">MAEMIATLSGFQGKIVCDPTRPDGQSRRCADTSRAEQEFGFKAKTEFREGLRRTIAWYQNARRQP</sequence>
<accession>A0AAJ1ESV4</accession>
<dbReference type="SUPFAM" id="SSF51735">
    <property type="entry name" value="NAD(P)-binding Rossmann-fold domains"/>
    <property type="match status" value="1"/>
</dbReference>
<reference evidence="1 2" key="1">
    <citation type="journal article" date="2021" name="bioRxiv">
        <title>Unraveling nitrogen, sulfur and carbon metabolic pathways and microbial community transcriptional responses to substrate deprivation and toxicity stresses in a bioreactor mimicking anoxic brackish coastal sediment conditions.</title>
        <authorList>
            <person name="Martins P.D."/>
            <person name="Echeveste M.J."/>
            <person name="Arshad A."/>
            <person name="Kurth J."/>
            <person name="Ouboter H."/>
            <person name="Jetten M.S.M."/>
            <person name="Welte C.U."/>
        </authorList>
    </citation>
    <scope>NUCLEOTIDE SEQUENCE [LARGE SCALE GENOMIC DNA]</scope>
    <source>
        <strain evidence="1">MAG_38</strain>
    </source>
</reference>
<evidence type="ECO:0008006" key="3">
    <source>
        <dbReference type="Google" id="ProtNLM"/>
    </source>
</evidence>
<evidence type="ECO:0000313" key="1">
    <source>
        <dbReference type="EMBL" id="MBZ0159614.1"/>
    </source>
</evidence>
<dbReference type="Gene3D" id="3.40.50.720">
    <property type="entry name" value="NAD(P)-binding Rossmann-like Domain"/>
    <property type="match status" value="1"/>
</dbReference>
<dbReference type="Proteomes" id="UP001197609">
    <property type="component" value="Unassembled WGS sequence"/>
</dbReference>
<name>A0AAJ1ESV4_9BACT</name>
<gene>
    <name evidence="1" type="ORF">K8G79_05700</name>
</gene>